<dbReference type="PROSITE" id="PS00373">
    <property type="entry name" value="GART"/>
    <property type="match status" value="1"/>
</dbReference>
<proteinExistence type="inferred from homology"/>
<evidence type="ECO:0000256" key="6">
    <source>
        <dbReference type="HAMAP-Rule" id="MF_01930"/>
    </source>
</evidence>
<feature type="site" description="Raises pKa of active site His" evidence="6">
    <location>
        <position position="151"/>
    </location>
</feature>
<evidence type="ECO:0000313" key="9">
    <source>
        <dbReference type="Proteomes" id="UP000324738"/>
    </source>
</evidence>
<keyword evidence="3 6" id="KW-0658">Purine biosynthesis</keyword>
<organism evidence="8 9">
    <name type="scientific">Aureimonas fodinaquatilis</name>
    <dbReference type="NCBI Taxonomy" id="2565783"/>
    <lineage>
        <taxon>Bacteria</taxon>
        <taxon>Pseudomonadati</taxon>
        <taxon>Pseudomonadota</taxon>
        <taxon>Alphaproteobacteria</taxon>
        <taxon>Hyphomicrobiales</taxon>
        <taxon>Aurantimonadaceae</taxon>
        <taxon>Aureimonas</taxon>
    </lineage>
</organism>
<comment type="caution">
    <text evidence="8">The sequence shown here is derived from an EMBL/GenBank/DDBJ whole genome shotgun (WGS) entry which is preliminary data.</text>
</comment>
<keyword evidence="2 6" id="KW-0808">Transferase</keyword>
<evidence type="ECO:0000256" key="3">
    <source>
        <dbReference type="ARBA" id="ARBA00022755"/>
    </source>
</evidence>
<feature type="binding site" evidence="6">
    <location>
        <begin position="18"/>
        <end position="20"/>
    </location>
    <ligand>
        <name>N(1)-(5-phospho-beta-D-ribosyl)glycinamide</name>
        <dbReference type="ChEBI" id="CHEBI:143788"/>
    </ligand>
</feature>
<comment type="catalytic activity">
    <reaction evidence="5 6">
        <text>N(1)-(5-phospho-beta-D-ribosyl)glycinamide + (6R)-10-formyltetrahydrofolate = N(2)-formyl-N(1)-(5-phospho-beta-D-ribosyl)glycinamide + (6S)-5,6,7,8-tetrahydrofolate + H(+)</text>
        <dbReference type="Rhea" id="RHEA:15053"/>
        <dbReference type="ChEBI" id="CHEBI:15378"/>
        <dbReference type="ChEBI" id="CHEBI:57453"/>
        <dbReference type="ChEBI" id="CHEBI:143788"/>
        <dbReference type="ChEBI" id="CHEBI:147286"/>
        <dbReference type="ChEBI" id="CHEBI:195366"/>
        <dbReference type="EC" id="2.1.2.2"/>
    </reaction>
</comment>
<dbReference type="InterPro" id="IPR036477">
    <property type="entry name" value="Formyl_transf_N_sf"/>
</dbReference>
<dbReference type="PANTHER" id="PTHR43369:SF2">
    <property type="entry name" value="PHOSPHORIBOSYLGLYCINAMIDE FORMYLTRANSFERASE"/>
    <property type="match status" value="1"/>
</dbReference>
<evidence type="ECO:0000259" key="7">
    <source>
        <dbReference type="Pfam" id="PF00551"/>
    </source>
</evidence>
<feature type="domain" description="Formyl transferase N-terminal" evidence="7">
    <location>
        <begin position="8"/>
        <end position="188"/>
    </location>
</feature>
<evidence type="ECO:0000313" key="8">
    <source>
        <dbReference type="EMBL" id="KAA0970231.1"/>
    </source>
</evidence>
<evidence type="ECO:0000256" key="1">
    <source>
        <dbReference type="ARBA" id="ARBA00005054"/>
    </source>
</evidence>
<feature type="binding site" evidence="6">
    <location>
        <position position="71"/>
    </location>
    <ligand>
        <name>(6R)-10-formyltetrahydrofolate</name>
        <dbReference type="ChEBI" id="CHEBI:195366"/>
    </ligand>
</feature>
<comment type="similarity">
    <text evidence="4 6">Belongs to the GART family.</text>
</comment>
<sequence>MSSPAPKKRVAILISGRGSNMSALLEAARADDFPGEICLVLSNRPDAKGLETAAAAGIATLAVDHKLYANRGDHEAAIAEALDAARPDIICLAGYMRILGAGFVARYKGRMINIHPSLLPLFPGLHTHERALQAGMRVHGCTVHYVTEVMDGGPIIAQAAISVLADDTPDSLAQRLLHAEHQLYPHALALALNGQVSMADDKVVLHGTSRCETILISPAV</sequence>
<dbReference type="SUPFAM" id="SSF53328">
    <property type="entry name" value="Formyltransferase"/>
    <property type="match status" value="1"/>
</dbReference>
<comment type="pathway">
    <text evidence="1 6">Purine metabolism; IMP biosynthesis via de novo pathway; N(2)-formyl-N(1)-(5-phospho-D-ribosyl)glycinamide from N(1)-(5-phospho-D-ribosyl)glycinamide (10-formyl THF route): step 1/1.</text>
</comment>
<gene>
    <name evidence="6" type="primary">purN</name>
    <name evidence="8" type="ORF">FPY71_06775</name>
</gene>
<protein>
    <recommendedName>
        <fullName evidence="6">Phosphoribosylglycinamide formyltransferase</fullName>
        <ecNumber evidence="6">2.1.2.2</ecNumber>
    </recommendedName>
    <alternativeName>
        <fullName evidence="6">5'-phosphoribosylglycinamide transformylase</fullName>
    </alternativeName>
    <alternativeName>
        <fullName evidence="6">GAR transformylase</fullName>
        <shortName evidence="6">GART</shortName>
    </alternativeName>
</protein>
<dbReference type="GO" id="GO:0006189">
    <property type="term" value="P:'de novo' IMP biosynthetic process"/>
    <property type="evidence" value="ECO:0007669"/>
    <property type="project" value="UniProtKB-UniRule"/>
</dbReference>
<accession>A0A5B0DWN1</accession>
<evidence type="ECO:0000256" key="2">
    <source>
        <dbReference type="ARBA" id="ARBA00022679"/>
    </source>
</evidence>
<name>A0A5B0DWN1_9HYPH</name>
<comment type="function">
    <text evidence="6">Catalyzes the transfer of a formyl group from 10-formyltetrahydrofolate to 5-phospho-ribosyl-glycinamide (GAR), producing 5-phospho-ribosyl-N-formylglycinamide (FGAR) and tetrahydrofolate.</text>
</comment>
<dbReference type="GO" id="GO:0004644">
    <property type="term" value="F:phosphoribosylglycinamide formyltransferase activity"/>
    <property type="evidence" value="ECO:0007669"/>
    <property type="project" value="UniProtKB-UniRule"/>
</dbReference>
<evidence type="ECO:0000256" key="4">
    <source>
        <dbReference type="ARBA" id="ARBA00038440"/>
    </source>
</evidence>
<dbReference type="Proteomes" id="UP000324738">
    <property type="component" value="Unassembled WGS sequence"/>
</dbReference>
<dbReference type="UniPathway" id="UPA00074">
    <property type="reaction ID" value="UER00126"/>
</dbReference>
<feature type="binding site" evidence="6">
    <location>
        <position position="113"/>
    </location>
    <ligand>
        <name>(6R)-10-formyltetrahydrofolate</name>
        <dbReference type="ChEBI" id="CHEBI:195366"/>
    </ligand>
</feature>
<dbReference type="GO" id="GO:0005829">
    <property type="term" value="C:cytosol"/>
    <property type="evidence" value="ECO:0007669"/>
    <property type="project" value="TreeGrafter"/>
</dbReference>
<keyword evidence="9" id="KW-1185">Reference proteome</keyword>
<dbReference type="OrthoDB" id="9806170at2"/>
<dbReference type="RefSeq" id="WP_149299010.1">
    <property type="nucleotide sequence ID" value="NZ_VTWH01000002.1"/>
</dbReference>
<dbReference type="PANTHER" id="PTHR43369">
    <property type="entry name" value="PHOSPHORIBOSYLGLYCINAMIDE FORMYLTRANSFERASE"/>
    <property type="match status" value="1"/>
</dbReference>
<dbReference type="Pfam" id="PF00551">
    <property type="entry name" value="Formyl_trans_N"/>
    <property type="match status" value="1"/>
</dbReference>
<evidence type="ECO:0000256" key="5">
    <source>
        <dbReference type="ARBA" id="ARBA00047664"/>
    </source>
</evidence>
<dbReference type="InterPro" id="IPR004607">
    <property type="entry name" value="GART"/>
</dbReference>
<dbReference type="InterPro" id="IPR001555">
    <property type="entry name" value="GART_AS"/>
</dbReference>
<dbReference type="EC" id="2.1.2.2" evidence="6"/>
<feature type="active site" description="Proton donor" evidence="6">
    <location>
        <position position="115"/>
    </location>
</feature>
<dbReference type="CDD" id="cd08645">
    <property type="entry name" value="FMT_core_GART"/>
    <property type="match status" value="1"/>
</dbReference>
<feature type="binding site" evidence="6">
    <location>
        <begin position="96"/>
        <end position="99"/>
    </location>
    <ligand>
        <name>(6R)-10-formyltetrahydrofolate</name>
        <dbReference type="ChEBI" id="CHEBI:195366"/>
    </ligand>
</feature>
<dbReference type="AlphaFoldDB" id="A0A5B0DWN1"/>
<dbReference type="InterPro" id="IPR002376">
    <property type="entry name" value="Formyl_transf_N"/>
</dbReference>
<dbReference type="EMBL" id="VTWH01000002">
    <property type="protein sequence ID" value="KAA0970231.1"/>
    <property type="molecule type" value="Genomic_DNA"/>
</dbReference>
<dbReference type="HAMAP" id="MF_01930">
    <property type="entry name" value="PurN"/>
    <property type="match status" value="1"/>
</dbReference>
<reference evidence="8 9" key="1">
    <citation type="submission" date="2019-08" db="EMBL/GenBank/DDBJ databases">
        <title>Aureimonas fodiniaquatilis sp. nov., isolated from a coal mine wastewater.</title>
        <authorList>
            <person name="Kim W."/>
        </authorList>
    </citation>
    <scope>NUCLEOTIDE SEQUENCE [LARGE SCALE GENOMIC DNA]</scope>
    <source>
        <strain evidence="8 9">CAU 1482</strain>
    </source>
</reference>
<dbReference type="NCBIfam" id="TIGR00639">
    <property type="entry name" value="PurN"/>
    <property type="match status" value="1"/>
</dbReference>
<dbReference type="Gene3D" id="3.40.50.170">
    <property type="entry name" value="Formyl transferase, N-terminal domain"/>
    <property type="match status" value="1"/>
</dbReference>